<feature type="compositionally biased region" description="Acidic residues" evidence="11">
    <location>
        <begin position="33"/>
        <end position="45"/>
    </location>
</feature>
<evidence type="ECO:0000313" key="12">
    <source>
        <dbReference type="EMBL" id="NDY57102.1"/>
    </source>
</evidence>
<keyword evidence="8 10" id="KW-1133">Transmembrane helix</keyword>
<dbReference type="PANTHER" id="PTHR35091">
    <property type="entry name" value="FLAGELLAR PROTEIN FLIL"/>
    <property type="match status" value="1"/>
</dbReference>
<dbReference type="Pfam" id="PF03748">
    <property type="entry name" value="FliL"/>
    <property type="match status" value="1"/>
</dbReference>
<keyword evidence="12" id="KW-0969">Cilium</keyword>
<dbReference type="GO" id="GO:0005886">
    <property type="term" value="C:plasma membrane"/>
    <property type="evidence" value="ECO:0007669"/>
    <property type="project" value="UniProtKB-SubCell"/>
</dbReference>
<keyword evidence="9 10" id="KW-0472">Membrane</keyword>
<feature type="region of interest" description="Disordered" evidence="11">
    <location>
        <begin position="102"/>
        <end position="129"/>
    </location>
</feature>
<evidence type="ECO:0000256" key="7">
    <source>
        <dbReference type="ARBA" id="ARBA00022779"/>
    </source>
</evidence>
<evidence type="ECO:0000256" key="10">
    <source>
        <dbReference type="RuleBase" id="RU364125"/>
    </source>
</evidence>
<sequence length="229" mass="25409">MDDPADAGLTKAKLDDTELSDELPKALQKVELDLDDAPFLEDDKDEQPPPAPEEEPVHTDEAPAPAPWWKKKAILFGAAGLVLVILAAAAYFLFFSGKKDEAPPPPPVEEKDAGAPFEPPAPSPPPEEKEVTVVMDPFLVEQVNEKGESFLVSLQFTTATTNPDLEKELTRNTVVLRDAVYYFLKNKQLIFLDDKKVTDALKQDIMSVMNQFLGDAQIENLFIEKYVVK</sequence>
<keyword evidence="5 10" id="KW-0145">Chemotaxis</keyword>
<protein>
    <recommendedName>
        <fullName evidence="10">Flagellar protein FliL</fullName>
    </recommendedName>
</protein>
<dbReference type="GO" id="GO:0009425">
    <property type="term" value="C:bacterial-type flagellum basal body"/>
    <property type="evidence" value="ECO:0007669"/>
    <property type="project" value="InterPro"/>
</dbReference>
<evidence type="ECO:0000256" key="9">
    <source>
        <dbReference type="ARBA" id="ARBA00023136"/>
    </source>
</evidence>
<evidence type="ECO:0000256" key="6">
    <source>
        <dbReference type="ARBA" id="ARBA00022692"/>
    </source>
</evidence>
<accession>A0A7K3NLP2</accession>
<keyword evidence="4 10" id="KW-1003">Cell membrane</keyword>
<dbReference type="GO" id="GO:0071978">
    <property type="term" value="P:bacterial-type flagellum-dependent swarming motility"/>
    <property type="evidence" value="ECO:0007669"/>
    <property type="project" value="TreeGrafter"/>
</dbReference>
<dbReference type="GO" id="GO:0006935">
    <property type="term" value="P:chemotaxis"/>
    <property type="evidence" value="ECO:0007669"/>
    <property type="project" value="UniProtKB-KW"/>
</dbReference>
<evidence type="ECO:0000256" key="5">
    <source>
        <dbReference type="ARBA" id="ARBA00022500"/>
    </source>
</evidence>
<name>A0A7K3NLP2_9BACT</name>
<feature type="compositionally biased region" description="Basic and acidic residues" evidence="11">
    <location>
        <begin position="102"/>
        <end position="113"/>
    </location>
</feature>
<keyword evidence="12" id="KW-0966">Cell projection</keyword>
<feature type="region of interest" description="Disordered" evidence="11">
    <location>
        <begin position="30"/>
        <end position="64"/>
    </location>
</feature>
<evidence type="ECO:0000256" key="2">
    <source>
        <dbReference type="ARBA" id="ARBA00004162"/>
    </source>
</evidence>
<gene>
    <name evidence="12" type="ORF">G3N56_10150</name>
</gene>
<comment type="function">
    <text evidence="1 10">Controls the rotational direction of flagella during chemotaxis.</text>
</comment>
<organism evidence="12 13">
    <name type="scientific">Desulfolutivibrio sulfodismutans</name>
    <dbReference type="NCBI Taxonomy" id="63561"/>
    <lineage>
        <taxon>Bacteria</taxon>
        <taxon>Pseudomonadati</taxon>
        <taxon>Thermodesulfobacteriota</taxon>
        <taxon>Desulfovibrionia</taxon>
        <taxon>Desulfovibrionales</taxon>
        <taxon>Desulfovibrionaceae</taxon>
        <taxon>Desulfolutivibrio</taxon>
    </lineage>
</organism>
<proteinExistence type="inferred from homology"/>
<evidence type="ECO:0000256" key="11">
    <source>
        <dbReference type="SAM" id="MobiDB-lite"/>
    </source>
</evidence>
<dbReference type="PANTHER" id="PTHR35091:SF2">
    <property type="entry name" value="FLAGELLAR PROTEIN FLIL"/>
    <property type="match status" value="1"/>
</dbReference>
<feature type="transmembrane region" description="Helical" evidence="10">
    <location>
        <begin position="73"/>
        <end position="94"/>
    </location>
</feature>
<comment type="similarity">
    <text evidence="3 10">Belongs to the FliL family.</text>
</comment>
<comment type="caution">
    <text evidence="12">The sequence shown here is derived from an EMBL/GenBank/DDBJ whole genome shotgun (WGS) entry which is preliminary data.</text>
</comment>
<keyword evidence="6 10" id="KW-0812">Transmembrane</keyword>
<evidence type="ECO:0000256" key="3">
    <source>
        <dbReference type="ARBA" id="ARBA00008281"/>
    </source>
</evidence>
<keyword evidence="13" id="KW-1185">Reference proteome</keyword>
<keyword evidence="7 10" id="KW-0283">Flagellar rotation</keyword>
<dbReference type="AlphaFoldDB" id="A0A7K3NLP2"/>
<dbReference type="InterPro" id="IPR005503">
    <property type="entry name" value="FliL"/>
</dbReference>
<comment type="subcellular location">
    <subcellularLocation>
        <location evidence="2">Cell membrane</location>
        <topology evidence="2">Single-pass membrane protein</topology>
    </subcellularLocation>
</comment>
<evidence type="ECO:0000256" key="1">
    <source>
        <dbReference type="ARBA" id="ARBA00002254"/>
    </source>
</evidence>
<keyword evidence="12" id="KW-0282">Flagellum</keyword>
<evidence type="ECO:0000256" key="4">
    <source>
        <dbReference type="ARBA" id="ARBA00022475"/>
    </source>
</evidence>
<reference evidence="12 13" key="1">
    <citation type="submission" date="2020-02" db="EMBL/GenBank/DDBJ databases">
        <title>Comparative genomics of sulfur disproportionating microorganisms.</title>
        <authorList>
            <person name="Ward L.M."/>
            <person name="Bertran E."/>
            <person name="Johnston D.T."/>
        </authorList>
    </citation>
    <scope>NUCLEOTIDE SEQUENCE [LARGE SCALE GENOMIC DNA]</scope>
    <source>
        <strain evidence="12 13">DSM 3696</strain>
    </source>
</reference>
<dbReference type="Proteomes" id="UP000469724">
    <property type="component" value="Unassembled WGS sequence"/>
</dbReference>
<dbReference type="EMBL" id="JAAGRQ010000036">
    <property type="protein sequence ID" value="NDY57102.1"/>
    <property type="molecule type" value="Genomic_DNA"/>
</dbReference>
<evidence type="ECO:0000256" key="8">
    <source>
        <dbReference type="ARBA" id="ARBA00022989"/>
    </source>
</evidence>
<evidence type="ECO:0000313" key="13">
    <source>
        <dbReference type="Proteomes" id="UP000469724"/>
    </source>
</evidence>